<name>A0AAF0CFR9_9PROT</name>
<reference evidence="7" key="1">
    <citation type="submission" date="2023-02" db="EMBL/GenBank/DDBJ databases">
        <title>Genome sequence of Hyphococcus flavus.</title>
        <authorList>
            <person name="Rong J.-C."/>
            <person name="Zhao Q."/>
            <person name="Yi M."/>
            <person name="Wu J.-Y."/>
        </authorList>
    </citation>
    <scope>NUCLEOTIDE SEQUENCE</scope>
    <source>
        <strain evidence="7">MCCC 1K03223</strain>
    </source>
</reference>
<evidence type="ECO:0000256" key="4">
    <source>
        <dbReference type="PROSITE-ProRule" id="PRU00510"/>
    </source>
</evidence>
<organism evidence="7 8">
    <name type="scientific">Hyphococcus flavus</name>
    <dbReference type="NCBI Taxonomy" id="1866326"/>
    <lineage>
        <taxon>Bacteria</taxon>
        <taxon>Pseudomonadati</taxon>
        <taxon>Pseudomonadota</taxon>
        <taxon>Alphaproteobacteria</taxon>
        <taxon>Parvularculales</taxon>
        <taxon>Parvularculaceae</taxon>
        <taxon>Hyphococcus</taxon>
    </lineage>
</organism>
<evidence type="ECO:0000256" key="3">
    <source>
        <dbReference type="ARBA" id="ARBA00022833"/>
    </source>
</evidence>
<dbReference type="KEGG" id="hfl:PUV54_00490"/>
<dbReference type="PANTHER" id="PTHR33823:SF4">
    <property type="entry name" value="GENERAL STRESS PROTEIN 16O"/>
    <property type="match status" value="1"/>
</dbReference>
<evidence type="ECO:0000313" key="7">
    <source>
        <dbReference type="EMBL" id="WDI31664.1"/>
    </source>
</evidence>
<proteinExistence type="predicted"/>
<feature type="region of interest" description="Disordered" evidence="5">
    <location>
        <begin position="22"/>
        <end position="42"/>
    </location>
</feature>
<dbReference type="GO" id="GO:0008270">
    <property type="term" value="F:zinc ion binding"/>
    <property type="evidence" value="ECO:0007669"/>
    <property type="project" value="UniProtKB-KW"/>
</dbReference>
<keyword evidence="8" id="KW-1185">Reference proteome</keyword>
<keyword evidence="1" id="KW-0479">Metal-binding</keyword>
<dbReference type="AlphaFoldDB" id="A0AAF0CFR9"/>
<dbReference type="EMBL" id="CP118166">
    <property type="protein sequence ID" value="WDI31664.1"/>
    <property type="molecule type" value="Genomic_DNA"/>
</dbReference>
<evidence type="ECO:0000313" key="8">
    <source>
        <dbReference type="Proteomes" id="UP001214043"/>
    </source>
</evidence>
<evidence type="ECO:0000256" key="2">
    <source>
        <dbReference type="ARBA" id="ARBA00022771"/>
    </source>
</evidence>
<dbReference type="SUPFAM" id="SSF109635">
    <property type="entry name" value="DnaK suppressor protein DksA, alpha-hairpin domain"/>
    <property type="match status" value="1"/>
</dbReference>
<keyword evidence="2" id="KW-0863">Zinc-finger</keyword>
<evidence type="ECO:0000256" key="5">
    <source>
        <dbReference type="SAM" id="MobiDB-lite"/>
    </source>
</evidence>
<dbReference type="InterPro" id="IPR000962">
    <property type="entry name" value="Znf_DskA_TraR"/>
</dbReference>
<sequence>MNETQLLYFRKKLKDREAELKTLSSGARDARKPVELDQQSVGRLSRQDALQQQAMANAQEARRANELKKIKAALVRIEEGEYGFCVECGEKISERRLEIDLTAAHCAPCAGAVTR</sequence>
<dbReference type="Proteomes" id="UP001214043">
    <property type="component" value="Chromosome"/>
</dbReference>
<dbReference type="Gene3D" id="1.20.120.910">
    <property type="entry name" value="DksA, coiled-coil domain"/>
    <property type="match status" value="1"/>
</dbReference>
<dbReference type="SUPFAM" id="SSF57716">
    <property type="entry name" value="Glucocorticoid receptor-like (DNA-binding domain)"/>
    <property type="match status" value="1"/>
</dbReference>
<feature type="zinc finger region" description="dksA C4-type" evidence="4">
    <location>
        <begin position="85"/>
        <end position="109"/>
    </location>
</feature>
<gene>
    <name evidence="7" type="ORF">PUV54_00490</name>
</gene>
<evidence type="ECO:0000256" key="1">
    <source>
        <dbReference type="ARBA" id="ARBA00022723"/>
    </source>
</evidence>
<feature type="domain" description="Zinc finger DksA/TraR C4-type" evidence="6">
    <location>
        <begin position="80"/>
        <end position="114"/>
    </location>
</feature>
<protein>
    <submittedName>
        <fullName evidence="7">TraR/DksA C4-type zinc finger protein</fullName>
    </submittedName>
</protein>
<dbReference type="RefSeq" id="WP_274493551.1">
    <property type="nucleotide sequence ID" value="NZ_CP118166.1"/>
</dbReference>
<dbReference type="Pfam" id="PF01258">
    <property type="entry name" value="zf-dskA_traR"/>
    <property type="match status" value="1"/>
</dbReference>
<dbReference type="InterPro" id="IPR037187">
    <property type="entry name" value="DnaK_N"/>
</dbReference>
<dbReference type="PANTHER" id="PTHR33823">
    <property type="entry name" value="RNA POLYMERASE-BINDING TRANSCRIPTION FACTOR DKSA-RELATED"/>
    <property type="match status" value="1"/>
</dbReference>
<dbReference type="PROSITE" id="PS51128">
    <property type="entry name" value="ZF_DKSA_2"/>
    <property type="match status" value="1"/>
</dbReference>
<keyword evidence="3" id="KW-0862">Zinc</keyword>
<evidence type="ECO:0000259" key="6">
    <source>
        <dbReference type="Pfam" id="PF01258"/>
    </source>
</evidence>
<accession>A0AAF0CFR9</accession>